<gene>
    <name evidence="1" type="ORF">HF872_03860</name>
</gene>
<dbReference type="EMBL" id="JABAFG010000004">
    <property type="protein sequence ID" value="NME27764.1"/>
    <property type="molecule type" value="Genomic_DNA"/>
</dbReference>
<sequence>MTKKSLEYSTLWIGRYKDGGDSMLLEIPDAETSLKQSIEHKKEMDVARRLNAELKIQDAILGATLKGELSACVEWYIVDIDLRKELENMGYKIKEEEALHGARLRISWGDDNAG</sequence>
<comment type="caution">
    <text evidence="1">The sequence shown here is derived from an EMBL/GenBank/DDBJ whole genome shotgun (WGS) entry which is preliminary data.</text>
</comment>
<evidence type="ECO:0000313" key="2">
    <source>
        <dbReference type="Proteomes" id="UP000591071"/>
    </source>
</evidence>
<evidence type="ECO:0000313" key="1">
    <source>
        <dbReference type="EMBL" id="NME27764.1"/>
    </source>
</evidence>
<accession>A0A848BU79</accession>
<proteinExistence type="predicted"/>
<reference evidence="1 2" key="1">
    <citation type="submission" date="2020-04" db="EMBL/GenBank/DDBJ databases">
        <authorList>
            <person name="Hitch T.C.A."/>
            <person name="Wylensek D."/>
            <person name="Clavel T."/>
        </authorList>
    </citation>
    <scope>NUCLEOTIDE SEQUENCE [LARGE SCALE GENOMIC DNA]</scope>
    <source>
        <strain evidence="1 2">Oil-RF-744-FAT-WT-6-1</strain>
    </source>
</reference>
<protein>
    <submittedName>
        <fullName evidence="1">Uncharacterized protein</fullName>
    </submittedName>
</protein>
<name>A0A848BU79_9FIRM</name>
<dbReference type="Proteomes" id="UP000591071">
    <property type="component" value="Unassembled WGS sequence"/>
</dbReference>
<dbReference type="AlphaFoldDB" id="A0A848BU79"/>
<organism evidence="1 2">
    <name type="scientific">Megasphaera hexanoica</name>
    <dbReference type="NCBI Taxonomy" id="1675036"/>
    <lineage>
        <taxon>Bacteria</taxon>
        <taxon>Bacillati</taxon>
        <taxon>Bacillota</taxon>
        <taxon>Negativicutes</taxon>
        <taxon>Veillonellales</taxon>
        <taxon>Veillonellaceae</taxon>
        <taxon>Megasphaera</taxon>
    </lineage>
</organism>